<organism evidence="2 3">
    <name type="scientific">Lentinus brumalis</name>
    <dbReference type="NCBI Taxonomy" id="2498619"/>
    <lineage>
        <taxon>Eukaryota</taxon>
        <taxon>Fungi</taxon>
        <taxon>Dikarya</taxon>
        <taxon>Basidiomycota</taxon>
        <taxon>Agaricomycotina</taxon>
        <taxon>Agaricomycetes</taxon>
        <taxon>Polyporales</taxon>
        <taxon>Polyporaceae</taxon>
        <taxon>Lentinus</taxon>
    </lineage>
</organism>
<dbReference type="EMBL" id="KZ857405">
    <property type="protein sequence ID" value="RDX49379.1"/>
    <property type="molecule type" value="Genomic_DNA"/>
</dbReference>
<keyword evidence="3" id="KW-1185">Reference proteome</keyword>
<protein>
    <submittedName>
        <fullName evidence="2">Uncharacterized protein</fullName>
    </submittedName>
</protein>
<feature type="region of interest" description="Disordered" evidence="1">
    <location>
        <begin position="1"/>
        <end position="48"/>
    </location>
</feature>
<evidence type="ECO:0000313" key="3">
    <source>
        <dbReference type="Proteomes" id="UP000256964"/>
    </source>
</evidence>
<dbReference type="AlphaFoldDB" id="A0A371DA19"/>
<sequence>MLAAAPTSEHRFRVHRAPVGERGTPDPKLGPSARVADSPTARTRSDRLGAAYYLHTSTASKMPSRGGGQDTHLIADIPPMAVYGKQRCRPPPQRTHRTPPSPRDQDQARCSARRYRDGTQHRLDNLVVNVKDVALARGYGGRSKQVKAD</sequence>
<name>A0A371DA19_9APHY</name>
<reference evidence="2 3" key="1">
    <citation type="journal article" date="2018" name="Biotechnol. Biofuels">
        <title>Integrative visual omics of the white-rot fungus Polyporus brumalis exposes the biotechnological potential of its oxidative enzymes for delignifying raw plant biomass.</title>
        <authorList>
            <person name="Miyauchi S."/>
            <person name="Rancon A."/>
            <person name="Drula E."/>
            <person name="Hage H."/>
            <person name="Chaduli D."/>
            <person name="Favel A."/>
            <person name="Grisel S."/>
            <person name="Henrissat B."/>
            <person name="Herpoel-Gimbert I."/>
            <person name="Ruiz-Duenas F.J."/>
            <person name="Chevret D."/>
            <person name="Hainaut M."/>
            <person name="Lin J."/>
            <person name="Wang M."/>
            <person name="Pangilinan J."/>
            <person name="Lipzen A."/>
            <person name="Lesage-Meessen L."/>
            <person name="Navarro D."/>
            <person name="Riley R."/>
            <person name="Grigoriev I.V."/>
            <person name="Zhou S."/>
            <person name="Raouche S."/>
            <person name="Rosso M.N."/>
        </authorList>
    </citation>
    <scope>NUCLEOTIDE SEQUENCE [LARGE SCALE GENOMIC DNA]</scope>
    <source>
        <strain evidence="2 3">BRFM 1820</strain>
    </source>
</reference>
<accession>A0A371DA19</accession>
<evidence type="ECO:0000313" key="2">
    <source>
        <dbReference type="EMBL" id="RDX49379.1"/>
    </source>
</evidence>
<gene>
    <name evidence="2" type="ORF">OH76DRAFT_527141</name>
</gene>
<evidence type="ECO:0000256" key="1">
    <source>
        <dbReference type="SAM" id="MobiDB-lite"/>
    </source>
</evidence>
<proteinExistence type="predicted"/>
<feature type="region of interest" description="Disordered" evidence="1">
    <location>
        <begin position="83"/>
        <end position="119"/>
    </location>
</feature>
<dbReference type="Proteomes" id="UP000256964">
    <property type="component" value="Unassembled WGS sequence"/>
</dbReference>